<keyword evidence="7" id="KW-1185">Reference proteome</keyword>
<evidence type="ECO:0000256" key="3">
    <source>
        <dbReference type="ARBA" id="ARBA00023177"/>
    </source>
</evidence>
<feature type="transmembrane region" description="Helical" evidence="4">
    <location>
        <begin position="181"/>
        <end position="202"/>
    </location>
</feature>
<dbReference type="Pfam" id="PF00909">
    <property type="entry name" value="Ammonium_transp"/>
    <property type="match status" value="1"/>
</dbReference>
<evidence type="ECO:0000259" key="5">
    <source>
        <dbReference type="Pfam" id="PF00909"/>
    </source>
</evidence>
<protein>
    <recommendedName>
        <fullName evidence="5">Ammonium transporter AmtB-like domain-containing protein</fullName>
    </recommendedName>
</protein>
<dbReference type="PANTHER" id="PTHR11730:SF6">
    <property type="entry name" value="AMMONIUM TRANSPORTER"/>
    <property type="match status" value="1"/>
</dbReference>
<evidence type="ECO:0000256" key="4">
    <source>
        <dbReference type="SAM" id="Phobius"/>
    </source>
</evidence>
<dbReference type="EMBL" id="CAJJDP010000009">
    <property type="protein sequence ID" value="CAD8139057.1"/>
    <property type="molecule type" value="Genomic_DNA"/>
</dbReference>
<feature type="transmembrane region" description="Helical" evidence="4">
    <location>
        <begin position="48"/>
        <end position="64"/>
    </location>
</feature>
<sequence length="222" mass="24847">MGYKDFSEGGVIIFASGVVGLVMTILLKPRRFRCDPNTNLQFSRHSPINIAFGSILVLSGWHFYNGGLIPNTHRVTGRFFALIIRYFQYETTSLVALSRGISSALVAVSAATDDMKSWTAFFQGFLAAGVYSVLTKAVLKHQIDDPVEVIPVMDFWEFSFQHFLTLKQVYGCDGKLLGMQLFGFLIIFVWVGFFILITLLMLKGFGVLELISHIASLCQLIR</sequence>
<dbReference type="GO" id="GO:0008519">
    <property type="term" value="F:ammonium channel activity"/>
    <property type="evidence" value="ECO:0007669"/>
    <property type="project" value="InterPro"/>
</dbReference>
<evidence type="ECO:0000313" key="7">
    <source>
        <dbReference type="Proteomes" id="UP000683925"/>
    </source>
</evidence>
<keyword evidence="4" id="KW-0812">Transmembrane</keyword>
<evidence type="ECO:0000313" key="6">
    <source>
        <dbReference type="EMBL" id="CAD8139057.1"/>
    </source>
</evidence>
<dbReference type="OrthoDB" id="534912at2759"/>
<accession>A0A8S1SHZ3</accession>
<dbReference type="GO" id="GO:0005886">
    <property type="term" value="C:plasma membrane"/>
    <property type="evidence" value="ECO:0007669"/>
    <property type="project" value="TreeGrafter"/>
</dbReference>
<keyword evidence="2" id="KW-0813">Transport</keyword>
<gene>
    <name evidence="6" type="ORF">POCTA_138.1.T0100204</name>
</gene>
<feature type="domain" description="Ammonium transporter AmtB-like" evidence="5">
    <location>
        <begin position="4"/>
        <end position="209"/>
    </location>
</feature>
<keyword evidence="4" id="KW-0472">Membrane</keyword>
<reference evidence="6" key="1">
    <citation type="submission" date="2021-01" db="EMBL/GenBank/DDBJ databases">
        <authorList>
            <consortium name="Genoscope - CEA"/>
            <person name="William W."/>
        </authorList>
    </citation>
    <scope>NUCLEOTIDE SEQUENCE</scope>
</reference>
<comment type="similarity">
    <text evidence="1">Belongs to the ammonia transporter channel (TC 1.A.11.2) family.</text>
</comment>
<dbReference type="PANTHER" id="PTHR11730">
    <property type="entry name" value="AMMONIUM TRANSPORTER"/>
    <property type="match status" value="1"/>
</dbReference>
<comment type="caution">
    <text evidence="6">The sequence shown here is derived from an EMBL/GenBank/DDBJ whole genome shotgun (WGS) entry which is preliminary data.</text>
</comment>
<organism evidence="6 7">
    <name type="scientific">Paramecium octaurelia</name>
    <dbReference type="NCBI Taxonomy" id="43137"/>
    <lineage>
        <taxon>Eukaryota</taxon>
        <taxon>Sar</taxon>
        <taxon>Alveolata</taxon>
        <taxon>Ciliophora</taxon>
        <taxon>Intramacronucleata</taxon>
        <taxon>Oligohymenophorea</taxon>
        <taxon>Peniculida</taxon>
        <taxon>Parameciidae</taxon>
        <taxon>Paramecium</taxon>
    </lineage>
</organism>
<evidence type="ECO:0000256" key="1">
    <source>
        <dbReference type="ARBA" id="ARBA00005887"/>
    </source>
</evidence>
<name>A0A8S1SHZ3_PAROT</name>
<dbReference type="AlphaFoldDB" id="A0A8S1SHZ3"/>
<dbReference type="GO" id="GO:0097272">
    <property type="term" value="P:ammonium homeostasis"/>
    <property type="evidence" value="ECO:0007669"/>
    <property type="project" value="TreeGrafter"/>
</dbReference>
<evidence type="ECO:0000256" key="2">
    <source>
        <dbReference type="ARBA" id="ARBA00022448"/>
    </source>
</evidence>
<keyword evidence="4" id="KW-1133">Transmembrane helix</keyword>
<proteinExistence type="inferred from homology"/>
<keyword evidence="3" id="KW-0924">Ammonia transport</keyword>
<dbReference type="InterPro" id="IPR024041">
    <property type="entry name" value="NH4_transpt_AmtB-like_dom"/>
</dbReference>
<feature type="transmembrane region" description="Helical" evidence="4">
    <location>
        <begin position="6"/>
        <end position="27"/>
    </location>
</feature>
<dbReference type="Proteomes" id="UP000683925">
    <property type="component" value="Unassembled WGS sequence"/>
</dbReference>